<evidence type="ECO:0008006" key="3">
    <source>
        <dbReference type="Google" id="ProtNLM"/>
    </source>
</evidence>
<dbReference type="EMBL" id="UOEK01000202">
    <property type="protein sequence ID" value="VAW01099.1"/>
    <property type="molecule type" value="Genomic_DNA"/>
</dbReference>
<gene>
    <name evidence="2" type="ORF">MNBD_ACTINO02-2083</name>
</gene>
<protein>
    <recommendedName>
        <fullName evidence="3">Transglycosylase associated protein</fullName>
    </recommendedName>
</protein>
<name>A0A3B0SK15_9ZZZZ</name>
<evidence type="ECO:0000313" key="2">
    <source>
        <dbReference type="EMBL" id="VAW01099.1"/>
    </source>
</evidence>
<reference evidence="2" key="1">
    <citation type="submission" date="2018-06" db="EMBL/GenBank/DDBJ databases">
        <authorList>
            <person name="Zhirakovskaya E."/>
        </authorList>
    </citation>
    <scope>NUCLEOTIDE SEQUENCE</scope>
</reference>
<keyword evidence="1" id="KW-0812">Transmembrane</keyword>
<organism evidence="2">
    <name type="scientific">hydrothermal vent metagenome</name>
    <dbReference type="NCBI Taxonomy" id="652676"/>
    <lineage>
        <taxon>unclassified sequences</taxon>
        <taxon>metagenomes</taxon>
        <taxon>ecological metagenomes</taxon>
    </lineage>
</organism>
<dbReference type="AlphaFoldDB" id="A0A3B0SK15"/>
<feature type="transmembrane region" description="Helical" evidence="1">
    <location>
        <begin position="27"/>
        <end position="45"/>
    </location>
</feature>
<feature type="transmembrane region" description="Helical" evidence="1">
    <location>
        <begin position="66"/>
        <end position="84"/>
    </location>
</feature>
<proteinExistence type="predicted"/>
<keyword evidence="1" id="KW-1133">Transmembrane helix</keyword>
<accession>A0A3B0SK15</accession>
<keyword evidence="1" id="KW-0472">Membrane</keyword>
<evidence type="ECO:0000256" key="1">
    <source>
        <dbReference type="SAM" id="Phobius"/>
    </source>
</evidence>
<sequence length="89" mass="9065">MDVIFLLIVAAVLGGIGARLAGQDNNGCFMSIILGLIGAMLGRAASTRLGIGDIWTITLGGTQIPVLSTIAGSAIFVALLNVLAGKNRR</sequence>